<dbReference type="PANTHER" id="PTHR34408">
    <property type="entry name" value="FAMILY PROTEIN, PUTATIVE-RELATED"/>
    <property type="match status" value="1"/>
</dbReference>
<evidence type="ECO:0000256" key="1">
    <source>
        <dbReference type="SAM" id="SignalP"/>
    </source>
</evidence>
<comment type="caution">
    <text evidence="3">The sequence shown here is derived from an EMBL/GenBank/DDBJ whole genome shotgun (WGS) entry which is preliminary data.</text>
</comment>
<dbReference type="PROSITE" id="PS51781">
    <property type="entry name" value="SH3B"/>
    <property type="match status" value="5"/>
</dbReference>
<feature type="domain" description="SH3b" evidence="2">
    <location>
        <begin position="119"/>
        <end position="185"/>
    </location>
</feature>
<dbReference type="Proteomes" id="UP001196301">
    <property type="component" value="Unassembled WGS sequence"/>
</dbReference>
<organism evidence="3 4">
    <name type="scientific">Intestinibacter bartlettii</name>
    <dbReference type="NCBI Taxonomy" id="261299"/>
    <lineage>
        <taxon>Bacteria</taxon>
        <taxon>Bacillati</taxon>
        <taxon>Bacillota</taxon>
        <taxon>Clostridia</taxon>
        <taxon>Peptostreptococcales</taxon>
        <taxon>Peptostreptococcaceae</taxon>
        <taxon>Intestinibacter</taxon>
    </lineage>
</organism>
<feature type="domain" description="SH3b" evidence="2">
    <location>
        <begin position="194"/>
        <end position="260"/>
    </location>
</feature>
<dbReference type="PANTHER" id="PTHR34408:SF1">
    <property type="entry name" value="GLYCOSYL HYDROLASE FAMILY 19 DOMAIN-CONTAINING PROTEIN HI_1415"/>
    <property type="match status" value="1"/>
</dbReference>
<evidence type="ECO:0000259" key="2">
    <source>
        <dbReference type="PROSITE" id="PS51781"/>
    </source>
</evidence>
<dbReference type="SMART" id="SM00287">
    <property type="entry name" value="SH3b"/>
    <property type="match status" value="5"/>
</dbReference>
<feature type="domain" description="SH3b" evidence="2">
    <location>
        <begin position="350"/>
        <end position="418"/>
    </location>
</feature>
<dbReference type="InterPro" id="IPR052354">
    <property type="entry name" value="Cell_Wall_Dynamics_Protein"/>
</dbReference>
<dbReference type="RefSeq" id="WP_216568256.1">
    <property type="nucleotide sequence ID" value="NZ_JAHLOQ010000002.1"/>
</dbReference>
<sequence>MKNNFQKVMVTGLASIVCAGGMSIATLPNYTDLSSADTVYAATIKDTAMTATGTVKSNVFLRKGPGTSYGKITVLTKGSKVDIVAKSSNGWYKIKYKNSYGYTYSSYITVKDSDITTTETAYTATGTTTTNLNVRKAASASSKQLGALGKGAKVDIVAKVSNGWYKIKYNGGYGYVSGTYVKVGSTTETPSTTETAYTATGTTKVNLNVRKGAGASYTKLGSLKKGAKVDIVAKTNDGWYKIKYNKGYGYVSAQYVTVKSSGTETPSTPTETAYTATGTTKANLRVRKSNSTSSATLTTLKKGAKVDIVAKTNDGWYKIKYNKGYGYVSAQYVTVKSTGTETPSTPEVKYPADVVANHAVYIRSAASVKNSKVLGQINKGEKATALEKTSQYWYKVQFTTKDGKVLVGYASSQYLDIK</sequence>
<evidence type="ECO:0000313" key="3">
    <source>
        <dbReference type="EMBL" id="MBU5335094.1"/>
    </source>
</evidence>
<feature type="signal peptide" evidence="1">
    <location>
        <begin position="1"/>
        <end position="19"/>
    </location>
</feature>
<feature type="chain" id="PRO_5047448467" evidence="1">
    <location>
        <begin position="20"/>
        <end position="418"/>
    </location>
</feature>
<feature type="domain" description="SH3b" evidence="2">
    <location>
        <begin position="48"/>
        <end position="112"/>
    </location>
</feature>
<dbReference type="InterPro" id="IPR003646">
    <property type="entry name" value="SH3-like_bac-type"/>
</dbReference>
<keyword evidence="1" id="KW-0732">Signal</keyword>
<dbReference type="EMBL" id="JAHLOQ010000002">
    <property type="protein sequence ID" value="MBU5335094.1"/>
    <property type="molecule type" value="Genomic_DNA"/>
</dbReference>
<dbReference type="Pfam" id="PF08239">
    <property type="entry name" value="SH3_3"/>
    <property type="match status" value="5"/>
</dbReference>
<keyword evidence="4" id="KW-1185">Reference proteome</keyword>
<feature type="domain" description="SH3b" evidence="2">
    <location>
        <begin position="271"/>
        <end position="337"/>
    </location>
</feature>
<name>A0ABS6DTE4_9FIRM</name>
<reference evidence="3 4" key="1">
    <citation type="submission" date="2021-06" db="EMBL/GenBank/DDBJ databases">
        <authorList>
            <person name="Sun Q."/>
            <person name="Li D."/>
        </authorList>
    </citation>
    <scope>NUCLEOTIDE SEQUENCE [LARGE SCALE GENOMIC DNA]</scope>
    <source>
        <strain evidence="3 4">N19</strain>
    </source>
</reference>
<proteinExistence type="predicted"/>
<protein>
    <submittedName>
        <fullName evidence="3">SH3 domain-containing protein</fullName>
    </submittedName>
</protein>
<accession>A0ABS6DTE4</accession>
<evidence type="ECO:0000313" key="4">
    <source>
        <dbReference type="Proteomes" id="UP001196301"/>
    </source>
</evidence>
<gene>
    <name evidence="3" type="ORF">KQI20_01455</name>
</gene>